<keyword evidence="7" id="KW-1185">Reference proteome</keyword>
<dbReference type="InterPro" id="IPR002759">
    <property type="entry name" value="Pop5/Rpp14/Rnp2-like"/>
</dbReference>
<keyword evidence="3 6" id="KW-0819">tRNA processing</keyword>
<dbReference type="OMA" id="SLQGYHG"/>
<dbReference type="InterPro" id="IPR016819">
    <property type="entry name" value="RNase_P/MRP_POP5"/>
</dbReference>
<dbReference type="GO" id="GO:0001682">
    <property type="term" value="P:tRNA 5'-leader removal"/>
    <property type="evidence" value="ECO:0007669"/>
    <property type="project" value="InterPro"/>
</dbReference>
<dbReference type="SUPFAM" id="SSF160350">
    <property type="entry name" value="Rnp2-like"/>
    <property type="match status" value="1"/>
</dbReference>
<dbReference type="CTD" id="51367"/>
<proteinExistence type="inferred from homology"/>
<dbReference type="InParanoid" id="A0A6P6YHU6"/>
<keyword evidence="2" id="KW-0698">rRNA processing</keyword>
<dbReference type="PANTHER" id="PTHR48414">
    <property type="entry name" value="POP5 HOMOLOG, RIBONUCLEASE P_MRP SUBUNIT"/>
    <property type="match status" value="1"/>
</dbReference>
<evidence type="ECO:0000256" key="3">
    <source>
        <dbReference type="ARBA" id="ARBA00022694"/>
    </source>
</evidence>
<protein>
    <recommendedName>
        <fullName evidence="5 6">Ribonuclease P/MRP protein subunit POP5</fullName>
    </recommendedName>
</protein>
<dbReference type="GO" id="GO:0005730">
    <property type="term" value="C:nucleolus"/>
    <property type="evidence" value="ECO:0007669"/>
    <property type="project" value="UniProtKB-SubCell"/>
</dbReference>
<reference evidence="8" key="1">
    <citation type="submission" date="2025-08" db="UniProtKB">
        <authorList>
            <consortium name="RefSeq"/>
        </authorList>
    </citation>
    <scope>IDENTIFICATION</scope>
    <source>
        <strain evidence="8">Airmid</strain>
    </source>
</reference>
<evidence type="ECO:0000256" key="4">
    <source>
        <dbReference type="ARBA" id="ARBA00023242"/>
    </source>
</evidence>
<comment type="function">
    <text evidence="6">Component of ribonuclease P, a protein complex that generates mature tRNA molecules by cleaving their 5'-ends.</text>
</comment>
<evidence type="ECO:0000256" key="5">
    <source>
        <dbReference type="ARBA" id="ARBA00044198"/>
    </source>
</evidence>
<dbReference type="FunCoup" id="A0A6P6YHU6">
    <property type="interactions" value="543"/>
</dbReference>
<dbReference type="Gene3D" id="3.30.70.3250">
    <property type="entry name" value="Ribonuclease P, Pop5 subunit"/>
    <property type="match status" value="1"/>
</dbReference>
<name>A0A6P6YHU6_DERPT</name>
<evidence type="ECO:0000256" key="1">
    <source>
        <dbReference type="ARBA" id="ARBA00010800"/>
    </source>
</evidence>
<dbReference type="Proteomes" id="UP000515146">
    <property type="component" value="Unplaced"/>
</dbReference>
<sequence>MPPVKRRYILFRIDFIGIDDTIQQQQRPRPIIHEGDLIHSVRDMVQKLYGDYGLASILFNFHAKKFDLTTRTGVFAVKRESYKFLITSLPLIQTIKNYSIRFTILKISGTIRGTLRSLQGYHGRMIHNYKQMLAERKHNQQQQVQEIEKGYESIVDSLIERQN</sequence>
<evidence type="ECO:0000256" key="6">
    <source>
        <dbReference type="PIRNR" id="PIRNR023803"/>
    </source>
</evidence>
<comment type="subcellular location">
    <subcellularLocation>
        <location evidence="6">Nucleus</location>
        <location evidence="6">Nucleolus</location>
    </subcellularLocation>
</comment>
<dbReference type="PIRSF" id="PIRSF023803">
    <property type="entry name" value="Ribonuclease_P_prd"/>
    <property type="match status" value="1"/>
</dbReference>
<dbReference type="RefSeq" id="XP_027205093.1">
    <property type="nucleotide sequence ID" value="XM_027349292.1"/>
</dbReference>
<comment type="similarity">
    <text evidence="1 6">Belongs to the eukaryotic/archaeal RNase P protein component 2 family.</text>
</comment>
<evidence type="ECO:0000313" key="8">
    <source>
        <dbReference type="RefSeq" id="XP_027205093.1"/>
    </source>
</evidence>
<dbReference type="GO" id="GO:0030677">
    <property type="term" value="C:ribonuclease P complex"/>
    <property type="evidence" value="ECO:0007669"/>
    <property type="project" value="InterPro"/>
</dbReference>
<dbReference type="AlphaFoldDB" id="A0A6P6YHU6"/>
<accession>A0A6P6YHU6</accession>
<dbReference type="InterPro" id="IPR038085">
    <property type="entry name" value="Rnp2-like_sf"/>
</dbReference>
<dbReference type="OrthoDB" id="277888at2759"/>
<gene>
    <name evidence="8" type="primary">LOC113798718</name>
</gene>
<dbReference type="GO" id="GO:0006364">
    <property type="term" value="P:rRNA processing"/>
    <property type="evidence" value="ECO:0007669"/>
    <property type="project" value="UniProtKB-KW"/>
</dbReference>
<dbReference type="KEGG" id="dpte:113798718"/>
<keyword evidence="4 6" id="KW-0539">Nucleus</keyword>
<dbReference type="GO" id="GO:0033204">
    <property type="term" value="F:ribonuclease P RNA binding"/>
    <property type="evidence" value="ECO:0007669"/>
    <property type="project" value="InterPro"/>
</dbReference>
<evidence type="ECO:0000313" key="7">
    <source>
        <dbReference type="Proteomes" id="UP000515146"/>
    </source>
</evidence>
<dbReference type="PANTHER" id="PTHR48414:SF1">
    <property type="entry name" value="POP5 HOMOLOG, RIBONUCLEASE P_MRP SUBUNIT"/>
    <property type="match status" value="1"/>
</dbReference>
<organism evidence="7 8">
    <name type="scientific">Dermatophagoides pteronyssinus</name>
    <name type="common">European house dust mite</name>
    <dbReference type="NCBI Taxonomy" id="6956"/>
    <lineage>
        <taxon>Eukaryota</taxon>
        <taxon>Metazoa</taxon>
        <taxon>Ecdysozoa</taxon>
        <taxon>Arthropoda</taxon>
        <taxon>Chelicerata</taxon>
        <taxon>Arachnida</taxon>
        <taxon>Acari</taxon>
        <taxon>Acariformes</taxon>
        <taxon>Sarcoptiformes</taxon>
        <taxon>Astigmata</taxon>
        <taxon>Psoroptidia</taxon>
        <taxon>Analgoidea</taxon>
        <taxon>Pyroglyphidae</taxon>
        <taxon>Dermatophagoidinae</taxon>
        <taxon>Dermatophagoides</taxon>
    </lineage>
</organism>
<dbReference type="Pfam" id="PF01900">
    <property type="entry name" value="RNase_P_Rpp14"/>
    <property type="match status" value="1"/>
</dbReference>
<evidence type="ECO:0000256" key="2">
    <source>
        <dbReference type="ARBA" id="ARBA00022552"/>
    </source>
</evidence>